<dbReference type="Proteomes" id="UP000594638">
    <property type="component" value="Unassembled WGS sequence"/>
</dbReference>
<reference evidence="1 2" key="1">
    <citation type="submission" date="2019-12" db="EMBL/GenBank/DDBJ databases">
        <authorList>
            <person name="Alioto T."/>
            <person name="Alioto T."/>
            <person name="Gomez Garrido J."/>
        </authorList>
    </citation>
    <scope>NUCLEOTIDE SEQUENCE [LARGE SCALE GENOMIC DNA]</scope>
</reference>
<proteinExistence type="predicted"/>
<gene>
    <name evidence="1" type="ORF">OLEA9_A001682</name>
</gene>
<dbReference type="AlphaFoldDB" id="A0A8S0SNP2"/>
<dbReference type="EMBL" id="CACTIH010005452">
    <property type="protein sequence ID" value="CAA2993621.1"/>
    <property type="molecule type" value="Genomic_DNA"/>
</dbReference>
<name>A0A8S0SNP2_OLEEU</name>
<evidence type="ECO:0000313" key="1">
    <source>
        <dbReference type="EMBL" id="CAA2993621.1"/>
    </source>
</evidence>
<dbReference type="Gramene" id="OE9A001682T1">
    <property type="protein sequence ID" value="OE9A001682C1"/>
    <property type="gene ID" value="OE9A001682"/>
</dbReference>
<organism evidence="1 2">
    <name type="scientific">Olea europaea subsp. europaea</name>
    <dbReference type="NCBI Taxonomy" id="158383"/>
    <lineage>
        <taxon>Eukaryota</taxon>
        <taxon>Viridiplantae</taxon>
        <taxon>Streptophyta</taxon>
        <taxon>Embryophyta</taxon>
        <taxon>Tracheophyta</taxon>
        <taxon>Spermatophyta</taxon>
        <taxon>Magnoliopsida</taxon>
        <taxon>eudicotyledons</taxon>
        <taxon>Gunneridae</taxon>
        <taxon>Pentapetalae</taxon>
        <taxon>asterids</taxon>
        <taxon>lamiids</taxon>
        <taxon>Lamiales</taxon>
        <taxon>Oleaceae</taxon>
        <taxon>Oleeae</taxon>
        <taxon>Olea</taxon>
    </lineage>
</organism>
<comment type="caution">
    <text evidence="1">The sequence shown here is derived from an EMBL/GenBank/DDBJ whole genome shotgun (WGS) entry which is preliminary data.</text>
</comment>
<sequence length="86" mass="9222">MCSAAKVGVEARRCCVVPLWAKLRRGTARCGTFVVLPAHSAACRSEFLFDAANHSSYVNFSTTVVDNSVACEGFYGIVIGDGGFLW</sequence>
<accession>A0A8S0SNP2</accession>
<protein>
    <submittedName>
        <fullName evidence="1">Uncharacterized protein</fullName>
    </submittedName>
</protein>
<evidence type="ECO:0000313" key="2">
    <source>
        <dbReference type="Proteomes" id="UP000594638"/>
    </source>
</evidence>
<keyword evidence="2" id="KW-1185">Reference proteome</keyword>